<feature type="domain" description="Activator of Hsp90 ATPase homologue 1/2-like C-terminal" evidence="2">
    <location>
        <begin position="12"/>
        <end position="160"/>
    </location>
</feature>
<reference evidence="3" key="1">
    <citation type="journal article" date="2014" name="Int. J. Syst. Evol. Microbiol.">
        <title>Complete genome sequence of Corynebacterium casei LMG S-19264T (=DSM 44701T), isolated from a smear-ripened cheese.</title>
        <authorList>
            <consortium name="US DOE Joint Genome Institute (JGI-PGF)"/>
            <person name="Walter F."/>
            <person name="Albersmeier A."/>
            <person name="Kalinowski J."/>
            <person name="Ruckert C."/>
        </authorList>
    </citation>
    <scope>NUCLEOTIDE SEQUENCE</scope>
    <source>
        <strain evidence="3">CGMCC 1.12754</strain>
    </source>
</reference>
<proteinExistence type="inferred from homology"/>
<reference evidence="3" key="2">
    <citation type="submission" date="2020-09" db="EMBL/GenBank/DDBJ databases">
        <authorList>
            <person name="Sun Q."/>
            <person name="Zhou Y."/>
        </authorList>
    </citation>
    <scope>NUCLEOTIDE SEQUENCE</scope>
    <source>
        <strain evidence="3">CGMCC 1.12754</strain>
    </source>
</reference>
<name>A0A917HI67_9BACI</name>
<dbReference type="InterPro" id="IPR013538">
    <property type="entry name" value="ASHA1/2-like_C"/>
</dbReference>
<keyword evidence="4" id="KW-1185">Reference proteome</keyword>
<evidence type="ECO:0000256" key="1">
    <source>
        <dbReference type="ARBA" id="ARBA00006817"/>
    </source>
</evidence>
<dbReference type="Proteomes" id="UP000622860">
    <property type="component" value="Unassembled WGS sequence"/>
</dbReference>
<evidence type="ECO:0000313" key="3">
    <source>
        <dbReference type="EMBL" id="GGG78890.1"/>
    </source>
</evidence>
<accession>A0A917HI67</accession>
<protein>
    <recommendedName>
        <fullName evidence="2">Activator of Hsp90 ATPase homologue 1/2-like C-terminal domain-containing protein</fullName>
    </recommendedName>
</protein>
<comment type="similarity">
    <text evidence="1">Belongs to the AHA1 family.</text>
</comment>
<evidence type="ECO:0000313" key="4">
    <source>
        <dbReference type="Proteomes" id="UP000622860"/>
    </source>
</evidence>
<evidence type="ECO:0000259" key="2">
    <source>
        <dbReference type="Pfam" id="PF08327"/>
    </source>
</evidence>
<dbReference type="EMBL" id="BMFR01000010">
    <property type="protein sequence ID" value="GGG78890.1"/>
    <property type="molecule type" value="Genomic_DNA"/>
</dbReference>
<dbReference type="InterPro" id="IPR023393">
    <property type="entry name" value="START-like_dom_sf"/>
</dbReference>
<gene>
    <name evidence="3" type="ORF">GCM10011398_25260</name>
</gene>
<dbReference type="RefSeq" id="WP_188455735.1">
    <property type="nucleotide sequence ID" value="NZ_BMFR01000010.1"/>
</dbReference>
<dbReference type="SUPFAM" id="SSF55961">
    <property type="entry name" value="Bet v1-like"/>
    <property type="match status" value="1"/>
</dbReference>
<dbReference type="Pfam" id="PF08327">
    <property type="entry name" value="AHSA1"/>
    <property type="match status" value="1"/>
</dbReference>
<organism evidence="3 4">
    <name type="scientific">Virgibacillus oceani</name>
    <dbReference type="NCBI Taxonomy" id="1479511"/>
    <lineage>
        <taxon>Bacteria</taxon>
        <taxon>Bacillati</taxon>
        <taxon>Bacillota</taxon>
        <taxon>Bacilli</taxon>
        <taxon>Bacillales</taxon>
        <taxon>Bacillaceae</taxon>
        <taxon>Virgibacillus</taxon>
    </lineage>
</organism>
<sequence length="165" mass="18955">MLTQVEITHTVNASRELVFKVFSESEHLKNWWGPKGWRFTVSHSDFRPGGRFHYSQKPADGDVMWVKFVYHEIIVPEKIVYTSYFSDKDGNIVRAPFNENWPLETLNTLTFKEDGGKTTITAIVAPGASATENERKTFEESQDMVHEGFSVTFNQLEDYLSNGLK</sequence>
<dbReference type="AlphaFoldDB" id="A0A917HI67"/>
<comment type="caution">
    <text evidence="3">The sequence shown here is derived from an EMBL/GenBank/DDBJ whole genome shotgun (WGS) entry which is preliminary data.</text>
</comment>
<dbReference type="Gene3D" id="3.30.530.20">
    <property type="match status" value="1"/>
</dbReference>